<dbReference type="PROSITE" id="PS51419">
    <property type="entry name" value="RAB"/>
    <property type="match status" value="1"/>
</dbReference>
<accession>A0A6A3A838</accession>
<organism evidence="1 2">
    <name type="scientific">Hibiscus syriacus</name>
    <name type="common">Rose of Sharon</name>
    <dbReference type="NCBI Taxonomy" id="106335"/>
    <lineage>
        <taxon>Eukaryota</taxon>
        <taxon>Viridiplantae</taxon>
        <taxon>Streptophyta</taxon>
        <taxon>Embryophyta</taxon>
        <taxon>Tracheophyta</taxon>
        <taxon>Spermatophyta</taxon>
        <taxon>Magnoliopsida</taxon>
        <taxon>eudicotyledons</taxon>
        <taxon>Gunneridae</taxon>
        <taxon>Pentapetalae</taxon>
        <taxon>rosids</taxon>
        <taxon>malvids</taxon>
        <taxon>Malvales</taxon>
        <taxon>Malvaceae</taxon>
        <taxon>Malvoideae</taxon>
        <taxon>Hibiscus</taxon>
    </lineage>
</organism>
<dbReference type="InterPro" id="IPR027417">
    <property type="entry name" value="P-loop_NTPase"/>
</dbReference>
<dbReference type="Proteomes" id="UP000436088">
    <property type="component" value="Unassembled WGS sequence"/>
</dbReference>
<dbReference type="GO" id="GO:0003924">
    <property type="term" value="F:GTPase activity"/>
    <property type="evidence" value="ECO:0007669"/>
    <property type="project" value="InterPro"/>
</dbReference>
<sequence>MSTIMATKATWLSHFNIKPSTLWSGSTSNLSPNPRLKLQTRIHHLIDGLCKMGELVVARSYFVCILKYGVLPNIFAYNCLVDGSCRADNWNSNLFPRKQSPFLCTKYPSNLCKILTFSSSSSPHLNLTKNILNTQNPQQALQLFNSNANVLNPLKNLEPYSAMYHVLTGAGFYADARLGVLTPVLYAVDHVLHTLTYEYVEGPSIKDVFLGFESNGVVQERLADIATQIIDAIGKLHDSGFVHDGRPDNVSVDPLARMAPWLRELRDHTDPNIVVMLIGNKSDLRHLVAVPTEDGKSFSEKESLYFMETSALEATNVENAFAEVLTQIYHIVSKKAMETGDEGGSAVPSKGEKIDVGKDVSAMKKGGCCPS</sequence>
<dbReference type="SMART" id="SM00175">
    <property type="entry name" value="RAB"/>
    <property type="match status" value="1"/>
</dbReference>
<dbReference type="InterPro" id="IPR011990">
    <property type="entry name" value="TPR-like_helical_dom_sf"/>
</dbReference>
<dbReference type="EMBL" id="VEPZ02001028">
    <property type="protein sequence ID" value="KAE8700551.1"/>
    <property type="molecule type" value="Genomic_DNA"/>
</dbReference>
<dbReference type="Pfam" id="PF00071">
    <property type="entry name" value="Ras"/>
    <property type="match status" value="1"/>
</dbReference>
<dbReference type="PRINTS" id="PR00449">
    <property type="entry name" value="RASTRNSFRMNG"/>
</dbReference>
<protein>
    <submittedName>
        <fullName evidence="1">Ras-related protein Rab11D</fullName>
    </submittedName>
</protein>
<dbReference type="InterPro" id="IPR001806">
    <property type="entry name" value="Small_GTPase"/>
</dbReference>
<reference evidence="1" key="1">
    <citation type="submission" date="2019-09" db="EMBL/GenBank/DDBJ databases">
        <title>Draft genome information of white flower Hibiscus syriacus.</title>
        <authorList>
            <person name="Kim Y.-M."/>
        </authorList>
    </citation>
    <scope>NUCLEOTIDE SEQUENCE [LARGE SCALE GENOMIC DNA]</scope>
    <source>
        <strain evidence="1">YM2019G1</strain>
    </source>
</reference>
<evidence type="ECO:0000313" key="1">
    <source>
        <dbReference type="EMBL" id="KAE8700551.1"/>
    </source>
</evidence>
<name>A0A6A3A838_HIBSY</name>
<dbReference type="GO" id="GO:0005525">
    <property type="term" value="F:GTP binding"/>
    <property type="evidence" value="ECO:0007669"/>
    <property type="project" value="InterPro"/>
</dbReference>
<dbReference type="SUPFAM" id="SSF52540">
    <property type="entry name" value="P-loop containing nucleoside triphosphate hydrolases"/>
    <property type="match status" value="1"/>
</dbReference>
<dbReference type="SUPFAM" id="SSF56112">
    <property type="entry name" value="Protein kinase-like (PK-like)"/>
    <property type="match status" value="1"/>
</dbReference>
<dbReference type="Gene3D" id="3.40.50.300">
    <property type="entry name" value="P-loop containing nucleotide triphosphate hydrolases"/>
    <property type="match status" value="1"/>
</dbReference>
<dbReference type="InterPro" id="IPR011009">
    <property type="entry name" value="Kinase-like_dom_sf"/>
</dbReference>
<dbReference type="SMART" id="SM00173">
    <property type="entry name" value="RAS"/>
    <property type="match status" value="1"/>
</dbReference>
<evidence type="ECO:0000313" key="2">
    <source>
        <dbReference type="Proteomes" id="UP000436088"/>
    </source>
</evidence>
<dbReference type="Gene3D" id="1.25.40.10">
    <property type="entry name" value="Tetratricopeptide repeat domain"/>
    <property type="match status" value="1"/>
</dbReference>
<dbReference type="PANTHER" id="PTHR47979">
    <property type="entry name" value="DRAB11-RELATED"/>
    <property type="match status" value="1"/>
</dbReference>
<dbReference type="AlphaFoldDB" id="A0A6A3A838"/>
<proteinExistence type="predicted"/>
<gene>
    <name evidence="1" type="ORF">F3Y22_tig00110556pilonHSYRG00288</name>
</gene>
<comment type="caution">
    <text evidence="1">The sequence shown here is derived from an EMBL/GenBank/DDBJ whole genome shotgun (WGS) entry which is preliminary data.</text>
</comment>
<dbReference type="InterPro" id="IPR050209">
    <property type="entry name" value="Rab_GTPases_membrane_traffic"/>
</dbReference>
<keyword evidence="2" id="KW-1185">Reference proteome</keyword>